<dbReference type="Pfam" id="PF01341">
    <property type="entry name" value="Glyco_hydro_6"/>
    <property type="match status" value="1"/>
</dbReference>
<dbReference type="Proteomes" id="UP000001219">
    <property type="component" value="Chromosome"/>
</dbReference>
<reference evidence="5" key="1">
    <citation type="submission" date="2009-10" db="EMBL/GenBank/DDBJ databases">
        <title>The complete chromosome of Gordonia bronchialis DSM 43247.</title>
        <authorList>
            <consortium name="US DOE Joint Genome Institute (JGI-PGF)"/>
            <person name="Lucas S."/>
            <person name="Copeland A."/>
            <person name="Lapidus A."/>
            <person name="Glavina del Rio T."/>
            <person name="Dalin E."/>
            <person name="Tice H."/>
            <person name="Bruce D."/>
            <person name="Goodwin L."/>
            <person name="Pitluck S."/>
            <person name="Kyrpides N."/>
            <person name="Mavromatis K."/>
            <person name="Ivanova N."/>
            <person name="Ovchinnikova G."/>
            <person name="Saunders E."/>
            <person name="Brettin T."/>
            <person name="Detter J.C."/>
            <person name="Han C."/>
            <person name="Larimer F."/>
            <person name="Land M."/>
            <person name="Hauser L."/>
            <person name="Markowitz V."/>
            <person name="Cheng J.-F."/>
            <person name="Hugenholtz P."/>
            <person name="Woyke T."/>
            <person name="Wu D."/>
            <person name="Jando M."/>
            <person name="Schneider S."/>
            <person name="Goeker M."/>
            <person name="Klenk H.-P."/>
            <person name="Eisen J.A."/>
        </authorList>
    </citation>
    <scope>NUCLEOTIDE SEQUENCE [LARGE SCALE GENOMIC DNA]</scope>
    <source>
        <strain evidence="5">ATCC 25592 / DSM 43247 / BCRC 13721 / JCM 3198 / KCTC 3076 / NBRC 16047 / NCTC 10667</strain>
    </source>
</reference>
<keyword evidence="3" id="KW-0624">Polysaccharide degradation</keyword>
<dbReference type="STRING" id="526226.Gbro_1070"/>
<evidence type="ECO:0000313" key="4">
    <source>
        <dbReference type="EMBL" id="ACY20379.1"/>
    </source>
</evidence>
<feature type="binding site" evidence="2">
    <location>
        <position position="331"/>
    </location>
    <ligand>
        <name>substrate</name>
    </ligand>
</feature>
<dbReference type="OrthoDB" id="309899at2"/>
<evidence type="ECO:0000313" key="5">
    <source>
        <dbReference type="Proteomes" id="UP000001219"/>
    </source>
</evidence>
<accession>D0L4F5</accession>
<protein>
    <recommendedName>
        <fullName evidence="3">Glucanase</fullName>
        <ecNumber evidence="3">3.2.1.-</ecNumber>
    </recommendedName>
</protein>
<keyword evidence="3" id="KW-0732">Signal</keyword>
<feature type="active site" description="Proton donor" evidence="1">
    <location>
        <position position="181"/>
    </location>
</feature>
<dbReference type="PANTHER" id="PTHR34876:SF4">
    <property type="entry name" value="1,4-BETA-D-GLUCAN CELLOBIOHYDROLASE C-RELATED"/>
    <property type="match status" value="1"/>
</dbReference>
<reference evidence="4 5" key="2">
    <citation type="journal article" date="2010" name="Stand. Genomic Sci.">
        <title>Complete genome sequence of Gordonia bronchialis type strain (3410).</title>
        <authorList>
            <person name="Ivanova N."/>
            <person name="Sikorski J."/>
            <person name="Jando M."/>
            <person name="Lapidus A."/>
            <person name="Nolan M."/>
            <person name="Lucas S."/>
            <person name="Del Rio T.G."/>
            <person name="Tice H."/>
            <person name="Copeland A."/>
            <person name="Cheng J.F."/>
            <person name="Chen F."/>
            <person name="Bruce D."/>
            <person name="Goodwin L."/>
            <person name="Pitluck S."/>
            <person name="Mavromatis K."/>
            <person name="Ovchinnikova G."/>
            <person name="Pati A."/>
            <person name="Chen A."/>
            <person name="Palaniappan K."/>
            <person name="Land M."/>
            <person name="Hauser L."/>
            <person name="Chang Y.J."/>
            <person name="Jeffries C.D."/>
            <person name="Chain P."/>
            <person name="Saunders E."/>
            <person name="Han C."/>
            <person name="Detter J.C."/>
            <person name="Brettin T."/>
            <person name="Rohde M."/>
            <person name="Goker M."/>
            <person name="Bristow J."/>
            <person name="Eisen J.A."/>
            <person name="Markowitz V."/>
            <person name="Hugenholtz P."/>
            <person name="Klenk H.P."/>
            <person name="Kyrpides N.C."/>
        </authorList>
    </citation>
    <scope>NUCLEOTIDE SEQUENCE [LARGE SCALE GENOMIC DNA]</scope>
    <source>
        <strain evidence="5">ATCC 25592 / DSM 43247 / BCRC 13721 / JCM 3198 / KCTC 3076 / NBRC 16047 / NCTC 10667</strain>
    </source>
</reference>
<evidence type="ECO:0000256" key="3">
    <source>
        <dbReference type="RuleBase" id="RU361186"/>
    </source>
</evidence>
<dbReference type="GO" id="GO:0030245">
    <property type="term" value="P:cellulose catabolic process"/>
    <property type="evidence" value="ECO:0007669"/>
    <property type="project" value="UniProtKB-KW"/>
</dbReference>
<feature type="signal peptide" evidence="3">
    <location>
        <begin position="1"/>
        <end position="32"/>
    </location>
</feature>
<dbReference type="PIRSF" id="PIRSF001100">
    <property type="entry name" value="Beta_cellobiohydrolase"/>
    <property type="match status" value="1"/>
</dbReference>
<dbReference type="PANTHER" id="PTHR34876">
    <property type="match status" value="1"/>
</dbReference>
<feature type="active site" description="Proton acceptor" evidence="1">
    <location>
        <position position="337"/>
    </location>
</feature>
<proteinExistence type="inferred from homology"/>
<dbReference type="GO" id="GO:0004553">
    <property type="term" value="F:hydrolase activity, hydrolyzing O-glycosyl compounds"/>
    <property type="evidence" value="ECO:0007669"/>
    <property type="project" value="InterPro"/>
</dbReference>
<dbReference type="PROSITE" id="PS51257">
    <property type="entry name" value="PROKAR_LIPOPROTEIN"/>
    <property type="match status" value="1"/>
</dbReference>
<keyword evidence="5" id="KW-1185">Reference proteome</keyword>
<dbReference type="EC" id="3.2.1.-" evidence="3"/>
<feature type="binding site" evidence="2">
    <location>
        <position position="301"/>
    </location>
    <ligand>
        <name>substrate</name>
    </ligand>
</feature>
<dbReference type="AlphaFoldDB" id="D0L4F5"/>
<dbReference type="eggNOG" id="COG5297">
    <property type="taxonomic scope" value="Bacteria"/>
</dbReference>
<evidence type="ECO:0000256" key="2">
    <source>
        <dbReference type="PIRSR" id="PIRSR001100-2"/>
    </source>
</evidence>
<keyword evidence="3 4" id="KW-0378">Hydrolase</keyword>
<dbReference type="InterPro" id="IPR016288">
    <property type="entry name" value="Beta_cellobiohydrolase"/>
</dbReference>
<dbReference type="SUPFAM" id="SSF51989">
    <property type="entry name" value="Glycosyl hydrolases family 6, cellulases"/>
    <property type="match status" value="1"/>
</dbReference>
<feature type="binding site" evidence="2">
    <location>
        <position position="107"/>
    </location>
    <ligand>
        <name>substrate</name>
    </ligand>
</feature>
<feature type="chain" id="PRO_5039756147" description="Glucanase" evidence="3">
    <location>
        <begin position="33"/>
        <end position="361"/>
    </location>
</feature>
<keyword evidence="3" id="KW-0136">Cellulose degradation</keyword>
<name>D0L4F5_GORB4</name>
<dbReference type="CAZy" id="GH6">
    <property type="family name" value="Glycoside Hydrolase Family 6"/>
</dbReference>
<dbReference type="KEGG" id="gbr:Gbro_1070"/>
<dbReference type="PRINTS" id="PR00733">
    <property type="entry name" value="GLHYDRLASE6"/>
</dbReference>
<dbReference type="Gene3D" id="3.20.20.40">
    <property type="entry name" value="1, 4-beta cellobiohydrolase"/>
    <property type="match status" value="1"/>
</dbReference>
<organism evidence="4 5">
    <name type="scientific">Gordonia bronchialis (strain ATCC 25592 / DSM 43247 / BCRC 13721 / JCM 3198 / KCTC 3076 / NBRC 16047 / NCTC 10667)</name>
    <name type="common">Rhodococcus bronchialis</name>
    <dbReference type="NCBI Taxonomy" id="526226"/>
    <lineage>
        <taxon>Bacteria</taxon>
        <taxon>Bacillati</taxon>
        <taxon>Actinomycetota</taxon>
        <taxon>Actinomycetes</taxon>
        <taxon>Mycobacteriales</taxon>
        <taxon>Gordoniaceae</taxon>
        <taxon>Gordonia</taxon>
    </lineage>
</organism>
<keyword evidence="3" id="KW-0119">Carbohydrate metabolism</keyword>
<sequence>MNRVFSMKNGTGGHWKRNMTLALLLVIVGSLAGCASPANDVGSTDHVRSSRVFENDPTLTAQRTALPTRAFTATAFSQTRQWLRDHPHDPRTTALRAALGDKPDTLWLTGDSRDLPNLTSMLATARSTGTTPVVVLYNIPGRDDGLTGPINNLTSTDYLTWVGGVASAIGNTSAIVIVEPDSLWLADRQFRADRAGFDRRMQLLQKVVTRLNRNPGTYVYLDAGTSSGSVTPERMAALLRGAGASERTGFAVNVSSFAPTAPITIYAQRIRAALIATGTPDPRYVVDTSRNGNPQWDNDTWCNPPGRKIGYAPRANPPAAPPGLDAYLWVKAPGTSDGSCGVGQGSSGGDFLPAVAFAMTR</sequence>
<dbReference type="InterPro" id="IPR036434">
    <property type="entry name" value="Beta_cellobiohydrolase_sf"/>
</dbReference>
<keyword evidence="3 4" id="KW-0326">Glycosidase</keyword>
<gene>
    <name evidence="4" type="ordered locus">Gbro_1070</name>
</gene>
<dbReference type="EMBL" id="CP001802">
    <property type="protein sequence ID" value="ACY20379.1"/>
    <property type="molecule type" value="Genomic_DNA"/>
</dbReference>
<evidence type="ECO:0000256" key="1">
    <source>
        <dbReference type="PIRSR" id="PIRSR001100-1"/>
    </source>
</evidence>
<dbReference type="HOGENOM" id="CLU_015488_2_1_11"/>
<comment type="similarity">
    <text evidence="3">Belongs to the glycosyl hydrolase family 6.</text>
</comment>